<protein>
    <submittedName>
        <fullName evidence="2">FBA_2 domain-containing protein</fullName>
    </submittedName>
</protein>
<proteinExistence type="predicted"/>
<accession>A0A1I7UNM7</accession>
<evidence type="ECO:0000313" key="1">
    <source>
        <dbReference type="Proteomes" id="UP000095282"/>
    </source>
</evidence>
<dbReference type="AlphaFoldDB" id="A0A1I7UNM7"/>
<name>A0A1I7UNM7_9PELO</name>
<sequence length="280" mass="32759">MRIIQSVGWREIRHIVYKEHEKRFLSNDSSLVESNTRAPVFFWGNNKNIIVEAIHRHIDALFGKNAEYKLESRNYLPTFAQFTETELTMEHTNDSSSIGEYFSEMPVQKHVLIRYGDLLSLPLNSKFYNIQVLEIQFCYWMATELLSNFSGRVACLTYGICKESSAIVRFLKRWKHEKSFPTLETFALHIKWSSFEHEMIKKEIGIKSYPDSIILSNANQSLPPEKNPGFFLRTFFDFEVSTYIVRDDGIIADLLIDEDSMFFSVKKCAEKQMVERGYNP</sequence>
<keyword evidence="1" id="KW-1185">Reference proteome</keyword>
<dbReference type="WBParaSite" id="Csp11.Scaffold630.g17790.t1">
    <property type="protein sequence ID" value="Csp11.Scaffold630.g17790.t1"/>
    <property type="gene ID" value="Csp11.Scaffold630.g17790"/>
</dbReference>
<evidence type="ECO:0000313" key="2">
    <source>
        <dbReference type="WBParaSite" id="Csp11.Scaffold630.g17790.t1"/>
    </source>
</evidence>
<organism evidence="1 2">
    <name type="scientific">Caenorhabditis tropicalis</name>
    <dbReference type="NCBI Taxonomy" id="1561998"/>
    <lineage>
        <taxon>Eukaryota</taxon>
        <taxon>Metazoa</taxon>
        <taxon>Ecdysozoa</taxon>
        <taxon>Nematoda</taxon>
        <taxon>Chromadorea</taxon>
        <taxon>Rhabditida</taxon>
        <taxon>Rhabditina</taxon>
        <taxon>Rhabditomorpha</taxon>
        <taxon>Rhabditoidea</taxon>
        <taxon>Rhabditidae</taxon>
        <taxon>Peloderinae</taxon>
        <taxon>Caenorhabditis</taxon>
    </lineage>
</organism>
<dbReference type="Proteomes" id="UP000095282">
    <property type="component" value="Unplaced"/>
</dbReference>
<dbReference type="PANTHER" id="PTHR21503">
    <property type="entry name" value="F-BOX-CONTAINING HYPOTHETICAL PROTEIN C.ELEGANS"/>
    <property type="match status" value="1"/>
</dbReference>
<reference evidence="2" key="1">
    <citation type="submission" date="2016-11" db="UniProtKB">
        <authorList>
            <consortium name="WormBaseParasite"/>
        </authorList>
    </citation>
    <scope>IDENTIFICATION</scope>
</reference>
<dbReference type="PANTHER" id="PTHR21503:SF8">
    <property type="entry name" value="F-BOX ASSOCIATED DOMAIN-CONTAINING PROTEIN-RELATED"/>
    <property type="match status" value="1"/>
</dbReference>